<sequence>MLNIVIKDLLLLIILIWTLDRSDVVERTCNSVWEKIFKAQDKSNPSGNRSLTENEEMHDEVNDRSCSNISIRSRGSNNCANRQNEGGSSNSHVGDTRYSPPSDNYNYLVPEGYIHHSNENTDNYSKDQDVNVPSRERRRSQNAGSSNGRKCDNPYRPHSEELPYEHPEGPPDQHFERTDHHYSENPYGQNSEIANSQNVPYDEINPFNNWHRNYDHIRYAPIDDDDDVSEGSTSEEDNLSNYSFNYSLPRGRRNLYQYKVESRRHGPFRTDDSSAYDDSSDTHSLRGNKYVIPEHDNHNAFGRHDGREDDLAFMDQHYRFPLEKSHSAHGNGEYVVNEKDGKKYESYDLRIKPHSKNTSRVHKRIKRYIKKYDGKVVKQLPFLSTAFFIGGIVFSCLYYVAIPIICSTLSFIFTSYYIKRLKIKRKKQKRIKREYLMNL</sequence>
<dbReference type="VEuPathDB" id="PlasmoDB:PKA1H_080005300"/>
<dbReference type="AlphaFoldDB" id="A0A1Y3DNX7"/>
<feature type="region of interest" description="Disordered" evidence="1">
    <location>
        <begin position="41"/>
        <end position="200"/>
    </location>
</feature>
<feature type="chain" id="PRO_5011006926" description="Pv-fam-d protein" evidence="3">
    <location>
        <begin position="23"/>
        <end position="439"/>
    </location>
</feature>
<evidence type="ECO:0000313" key="4">
    <source>
        <dbReference type="EMBL" id="OTN65879.1"/>
    </source>
</evidence>
<feature type="compositionally biased region" description="Acidic residues" evidence="1">
    <location>
        <begin position="222"/>
        <end position="238"/>
    </location>
</feature>
<evidence type="ECO:0000256" key="1">
    <source>
        <dbReference type="SAM" id="MobiDB-lite"/>
    </source>
</evidence>
<evidence type="ECO:0000256" key="2">
    <source>
        <dbReference type="SAM" id="Phobius"/>
    </source>
</evidence>
<dbReference type="OrthoDB" id="387540at2759"/>
<keyword evidence="2" id="KW-1133">Transmembrane helix</keyword>
<dbReference type="Proteomes" id="UP000195012">
    <property type="component" value="Unassembled WGS sequence"/>
</dbReference>
<evidence type="ECO:0000313" key="5">
    <source>
        <dbReference type="Proteomes" id="UP000195012"/>
    </source>
</evidence>
<accession>A0A1Y3DNX7</accession>
<dbReference type="EMBL" id="NETL01000024">
    <property type="protein sequence ID" value="OTN65879.1"/>
    <property type="molecule type" value="Genomic_DNA"/>
</dbReference>
<feature type="region of interest" description="Disordered" evidence="1">
    <location>
        <begin position="222"/>
        <end position="246"/>
    </location>
</feature>
<organism evidence="4 5">
    <name type="scientific">Plasmodium knowlesi</name>
    <dbReference type="NCBI Taxonomy" id="5850"/>
    <lineage>
        <taxon>Eukaryota</taxon>
        <taxon>Sar</taxon>
        <taxon>Alveolata</taxon>
        <taxon>Apicomplexa</taxon>
        <taxon>Aconoidasida</taxon>
        <taxon>Haemosporida</taxon>
        <taxon>Plasmodiidae</taxon>
        <taxon>Plasmodium</taxon>
        <taxon>Plasmodium (Plasmodium)</taxon>
    </lineage>
</organism>
<feature type="compositionally biased region" description="Polar residues" evidence="1">
    <location>
        <begin position="186"/>
        <end position="199"/>
    </location>
</feature>
<dbReference type="VEuPathDB" id="PlasmoDB:PKNOH_S100028200"/>
<keyword evidence="3" id="KW-0732">Signal</keyword>
<reference evidence="4 5" key="1">
    <citation type="submission" date="2017-05" db="EMBL/GenBank/DDBJ databases">
        <title>PacBio assembly of a Plasmodium knowlesi genome sequence with Hi-C correction and manual annotation of the SICAvar gene family.</title>
        <authorList>
            <person name="Lapp S.A."/>
            <person name="Geraldo J.A."/>
            <person name="Chien J.-T."/>
            <person name="Ay F."/>
            <person name="Pakala S.B."/>
            <person name="Batugedara G."/>
            <person name="Humphrey J.C."/>
            <person name="Debarry J.D."/>
            <person name="Le Roch K.G."/>
            <person name="Galinski M.R."/>
            <person name="Kissinger J.C."/>
        </authorList>
    </citation>
    <scope>NUCLEOTIDE SEQUENCE [LARGE SCALE GENOMIC DNA]</scope>
    <source>
        <strain evidence="5">Malayan Strain Pk1 (A+)</strain>
    </source>
</reference>
<evidence type="ECO:0000256" key="3">
    <source>
        <dbReference type="SAM" id="SignalP"/>
    </source>
</evidence>
<feature type="compositionally biased region" description="Basic and acidic residues" evidence="1">
    <location>
        <begin position="113"/>
        <end position="129"/>
    </location>
</feature>
<protein>
    <recommendedName>
        <fullName evidence="6">Pv-fam-d protein</fullName>
    </recommendedName>
</protein>
<feature type="compositionally biased region" description="Polar residues" evidence="1">
    <location>
        <begin position="42"/>
        <end position="51"/>
    </location>
</feature>
<feature type="compositionally biased region" description="Basic and acidic residues" evidence="1">
    <location>
        <begin position="149"/>
        <end position="183"/>
    </location>
</feature>
<feature type="transmembrane region" description="Helical" evidence="2">
    <location>
        <begin position="387"/>
        <end position="418"/>
    </location>
</feature>
<name>A0A1Y3DNX7_PLAKN</name>
<proteinExistence type="predicted"/>
<feature type="compositionally biased region" description="Polar residues" evidence="1">
    <location>
        <begin position="80"/>
        <end position="105"/>
    </location>
</feature>
<feature type="signal peptide" evidence="3">
    <location>
        <begin position="1"/>
        <end position="22"/>
    </location>
</feature>
<keyword evidence="2" id="KW-0472">Membrane</keyword>
<feature type="compositionally biased region" description="Basic and acidic residues" evidence="1">
    <location>
        <begin position="263"/>
        <end position="272"/>
    </location>
</feature>
<feature type="region of interest" description="Disordered" evidence="1">
    <location>
        <begin position="263"/>
        <end position="284"/>
    </location>
</feature>
<dbReference type="OMA" id="MLEFATI"/>
<evidence type="ECO:0008006" key="6">
    <source>
        <dbReference type="Google" id="ProtNLM"/>
    </source>
</evidence>
<dbReference type="VEuPathDB" id="PlasmoDB:PKNH_0800500"/>
<keyword evidence="2" id="KW-0812">Transmembrane</keyword>
<feature type="compositionally biased region" description="Low complexity" evidence="1">
    <location>
        <begin position="64"/>
        <end position="79"/>
    </location>
</feature>
<comment type="caution">
    <text evidence="4">The sequence shown here is derived from an EMBL/GenBank/DDBJ whole genome shotgun (WGS) entry which is preliminary data.</text>
</comment>
<gene>
    <name evidence="4" type="ORF">PKNOH_S100028200</name>
</gene>